<evidence type="ECO:0000256" key="5">
    <source>
        <dbReference type="SAM" id="MobiDB-lite"/>
    </source>
</evidence>
<evidence type="ECO:0000313" key="7">
    <source>
        <dbReference type="Proteomes" id="UP000318582"/>
    </source>
</evidence>
<feature type="compositionally biased region" description="Acidic residues" evidence="5">
    <location>
        <begin position="1"/>
        <end position="11"/>
    </location>
</feature>
<keyword evidence="3 4" id="KW-0949">S-adenosyl-L-methionine</keyword>
<dbReference type="InterPro" id="IPR018117">
    <property type="entry name" value="C5_DNA_meth_AS"/>
</dbReference>
<feature type="compositionally biased region" description="Basic and acidic residues" evidence="5">
    <location>
        <begin position="26"/>
        <end position="35"/>
    </location>
</feature>
<dbReference type="PANTHER" id="PTHR46098:SF1">
    <property type="entry name" value="TRNA (CYTOSINE(38)-C(5))-METHYLTRANSFERASE"/>
    <property type="match status" value="1"/>
</dbReference>
<feature type="active site" evidence="4">
    <location>
        <position position="339"/>
    </location>
</feature>
<dbReference type="PROSITE" id="PS51679">
    <property type="entry name" value="SAM_MT_C5"/>
    <property type="match status" value="1"/>
</dbReference>
<protein>
    <submittedName>
        <fullName evidence="6">DNA (Cytosine-5-)-methyltransferase</fullName>
    </submittedName>
</protein>
<keyword evidence="2 4" id="KW-0808">Transferase</keyword>
<dbReference type="PANTHER" id="PTHR46098">
    <property type="entry name" value="TRNA (CYTOSINE(38)-C(5))-METHYLTRANSFERASE"/>
    <property type="match status" value="1"/>
</dbReference>
<dbReference type="InterPro" id="IPR001525">
    <property type="entry name" value="C5_MeTfrase"/>
</dbReference>
<evidence type="ECO:0000256" key="4">
    <source>
        <dbReference type="PROSITE-ProRule" id="PRU01016"/>
    </source>
</evidence>
<evidence type="ECO:0000256" key="3">
    <source>
        <dbReference type="ARBA" id="ARBA00022691"/>
    </source>
</evidence>
<evidence type="ECO:0000256" key="1">
    <source>
        <dbReference type="ARBA" id="ARBA00022603"/>
    </source>
</evidence>
<feature type="non-terminal residue" evidence="6">
    <location>
        <position position="1"/>
    </location>
</feature>
<keyword evidence="7" id="KW-1185">Reference proteome</keyword>
<gene>
    <name evidence="6" type="ORF">PhCBS80983_g06439</name>
</gene>
<dbReference type="GO" id="GO:0008168">
    <property type="term" value="F:methyltransferase activity"/>
    <property type="evidence" value="ECO:0007669"/>
    <property type="project" value="UniProtKB-KW"/>
</dbReference>
<dbReference type="Proteomes" id="UP000318582">
    <property type="component" value="Unassembled WGS sequence"/>
</dbReference>
<dbReference type="Gene3D" id="3.40.50.150">
    <property type="entry name" value="Vaccinia Virus protein VP39"/>
    <property type="match status" value="1"/>
</dbReference>
<accession>A0A507DMF6</accession>
<dbReference type="EMBL" id="QEAQ01000303">
    <property type="protein sequence ID" value="TPX52852.1"/>
    <property type="molecule type" value="Genomic_DNA"/>
</dbReference>
<dbReference type="InterPro" id="IPR029063">
    <property type="entry name" value="SAM-dependent_MTases_sf"/>
</dbReference>
<comment type="caution">
    <text evidence="6">The sequence shown here is derived from an EMBL/GenBank/DDBJ whole genome shotgun (WGS) entry which is preliminary data.</text>
</comment>
<dbReference type="InterPro" id="IPR050750">
    <property type="entry name" value="C5-MTase"/>
</dbReference>
<evidence type="ECO:0000313" key="6">
    <source>
        <dbReference type="EMBL" id="TPX52852.1"/>
    </source>
</evidence>
<comment type="similarity">
    <text evidence="4">Belongs to the class I-like SAM-binding methyltransferase superfamily. C5-methyltransferase family.</text>
</comment>
<proteinExistence type="inferred from homology"/>
<reference evidence="6 7" key="1">
    <citation type="journal article" date="2019" name="Sci. Rep.">
        <title>Comparative genomics of chytrid fungi reveal insights into the obligate biotrophic and pathogenic lifestyle of Synchytrium endobioticum.</title>
        <authorList>
            <person name="van de Vossenberg B.T.L.H."/>
            <person name="Warris S."/>
            <person name="Nguyen H.D.T."/>
            <person name="van Gent-Pelzer M.P.E."/>
            <person name="Joly D.L."/>
            <person name="van de Geest H.C."/>
            <person name="Bonants P.J.M."/>
            <person name="Smith D.S."/>
            <person name="Levesque C.A."/>
            <person name="van der Lee T.A.J."/>
        </authorList>
    </citation>
    <scope>NUCLEOTIDE SEQUENCE [LARGE SCALE GENOMIC DNA]</scope>
    <source>
        <strain evidence="6 7">CBS 809.83</strain>
    </source>
</reference>
<dbReference type="GO" id="GO:0032259">
    <property type="term" value="P:methylation"/>
    <property type="evidence" value="ECO:0007669"/>
    <property type="project" value="UniProtKB-KW"/>
</dbReference>
<keyword evidence="1 4" id="KW-0489">Methyltransferase</keyword>
<name>A0A507DMF6_9FUNG</name>
<dbReference type="PROSITE" id="PS00094">
    <property type="entry name" value="C5_MTASE_1"/>
    <property type="match status" value="1"/>
</dbReference>
<dbReference type="SUPFAM" id="SSF53335">
    <property type="entry name" value="S-adenosyl-L-methionine-dependent methyltransferases"/>
    <property type="match status" value="1"/>
</dbReference>
<evidence type="ECO:0000256" key="2">
    <source>
        <dbReference type="ARBA" id="ARBA00022679"/>
    </source>
</evidence>
<organism evidence="6 7">
    <name type="scientific">Powellomyces hirtus</name>
    <dbReference type="NCBI Taxonomy" id="109895"/>
    <lineage>
        <taxon>Eukaryota</taxon>
        <taxon>Fungi</taxon>
        <taxon>Fungi incertae sedis</taxon>
        <taxon>Chytridiomycota</taxon>
        <taxon>Chytridiomycota incertae sedis</taxon>
        <taxon>Chytridiomycetes</taxon>
        <taxon>Spizellomycetales</taxon>
        <taxon>Powellomycetaceae</taxon>
        <taxon>Powellomyces</taxon>
    </lineage>
</organism>
<feature type="region of interest" description="Disordered" evidence="5">
    <location>
        <begin position="1"/>
        <end position="35"/>
    </location>
</feature>
<dbReference type="Pfam" id="PF00145">
    <property type="entry name" value="DNA_methylase"/>
    <property type="match status" value="1"/>
</dbReference>
<sequence length="364" mass="41513">SAVELEEEEAENPAVSDGEATSSRDLVAEHVPLERGKRTKRPISYINDSSSESEVEVEAPVIKKKISLYFPTVRNVFNTPQWLCELIEQFTGGVDLDPCSNASTKLKARKKYGYAADDSFLNALTMDDWEPNMNFVYLNPPGIATSEDEKCEGQHNLHGLFWKKCFDEMRKGNVKRVIALIPQRSFANWNIDIFSRSLVCFMRRRVTFERPNGNLYHGDVYSRNLCYLDTDDSYPYAARFVETFGDHGYIPGVNMRFYKEPNKDRHLRYFSLCAGIGTAESAIHSAYPDAICVGFSEIDEGALTVYRKHYPHHQNFGDALKLDPDTLPDFDLLIGGIPCQPFSQQSNNRTNFDDERSKLFDCFL</sequence>
<dbReference type="AlphaFoldDB" id="A0A507DMF6"/>